<dbReference type="OrthoDB" id="7762329at2759"/>
<feature type="region of interest" description="Disordered" evidence="1">
    <location>
        <begin position="158"/>
        <end position="216"/>
    </location>
</feature>
<dbReference type="GO" id="GO:0004114">
    <property type="term" value="F:3',5'-cyclic-nucleotide phosphodiesterase activity"/>
    <property type="evidence" value="ECO:0007669"/>
    <property type="project" value="InterPro"/>
</dbReference>
<evidence type="ECO:0000259" key="2">
    <source>
        <dbReference type="Pfam" id="PF00233"/>
    </source>
</evidence>
<evidence type="ECO:0000256" key="1">
    <source>
        <dbReference type="SAM" id="MobiDB-lite"/>
    </source>
</evidence>
<protein>
    <recommendedName>
        <fullName evidence="2">PDEase domain-containing protein</fullName>
    </recommendedName>
</protein>
<dbReference type="Pfam" id="PF00233">
    <property type="entry name" value="PDEase_I"/>
    <property type="match status" value="1"/>
</dbReference>
<feature type="domain" description="PDEase" evidence="2">
    <location>
        <begin position="1"/>
        <end position="47"/>
    </location>
</feature>
<dbReference type="Proteomes" id="UP000435112">
    <property type="component" value="Unassembled WGS sequence"/>
</dbReference>
<dbReference type="SUPFAM" id="SSF109604">
    <property type="entry name" value="HD-domain/PDEase-like"/>
    <property type="match status" value="1"/>
</dbReference>
<sequence length="338" mass="37768">MHEMEHVGLTNDFLIKTSHHIAQKYPTKAPMGSKHMDLALQAIVDPKFDQGPGRTLRLMPLKEKPARGRNYAPVEDLELARAWVYISTDAAIGVNQSAECFWTRVKETMEATETIATALTRGKLTARSWTSLQSHFGTISKLVSKFIRCSKKVEVTRESDPIDVPQVSEDAESTPGKKKRAASDDGVEVESLVPATDNSDDDSGKNEAKGVKAKRQKKIQEQLQQRSLKAQELVSASVASKVSMLKDHMQRSEYLQQQHLLVQQRQQRVQEEHTLQSMLNELFAVSPQDDEHAAYLTMRRESLMKRMHDLTCTEPAQSPTGLSILELCNTSAPSSSAD</sequence>
<organism evidence="3 4">
    <name type="scientific">Phytophthora rubi</name>
    <dbReference type="NCBI Taxonomy" id="129364"/>
    <lineage>
        <taxon>Eukaryota</taxon>
        <taxon>Sar</taxon>
        <taxon>Stramenopiles</taxon>
        <taxon>Oomycota</taxon>
        <taxon>Peronosporomycetes</taxon>
        <taxon>Peronosporales</taxon>
        <taxon>Peronosporaceae</taxon>
        <taxon>Phytophthora</taxon>
    </lineage>
</organism>
<dbReference type="PANTHER" id="PTHR45125:SF3">
    <property type="entry name" value="NO-APICAL-MERISTEM-ASSOCIATED CARBOXY-TERMINAL DOMAIN PROTEIN"/>
    <property type="match status" value="1"/>
</dbReference>
<evidence type="ECO:0000313" key="4">
    <source>
        <dbReference type="Proteomes" id="UP000435112"/>
    </source>
</evidence>
<dbReference type="InterPro" id="IPR002073">
    <property type="entry name" value="PDEase_catalytic_dom"/>
</dbReference>
<evidence type="ECO:0000313" key="3">
    <source>
        <dbReference type="EMBL" id="KAE9034938.1"/>
    </source>
</evidence>
<dbReference type="AlphaFoldDB" id="A0A6A3MTH4"/>
<name>A0A6A3MTH4_9STRA</name>
<dbReference type="Gene3D" id="1.10.1300.10">
    <property type="entry name" value="3'5'-cyclic nucleotide phosphodiesterase, catalytic domain"/>
    <property type="match status" value="1"/>
</dbReference>
<comment type="caution">
    <text evidence="3">The sequence shown here is derived from an EMBL/GenBank/DDBJ whole genome shotgun (WGS) entry which is preliminary data.</text>
</comment>
<dbReference type="InterPro" id="IPR036971">
    <property type="entry name" value="PDEase_catalytic_dom_sf"/>
</dbReference>
<gene>
    <name evidence="3" type="ORF">PR002_g7852</name>
</gene>
<dbReference type="GO" id="GO:0007165">
    <property type="term" value="P:signal transduction"/>
    <property type="evidence" value="ECO:0007669"/>
    <property type="project" value="InterPro"/>
</dbReference>
<dbReference type="PANTHER" id="PTHR45125">
    <property type="entry name" value="F21J9.4-RELATED"/>
    <property type="match status" value="1"/>
</dbReference>
<proteinExistence type="predicted"/>
<accession>A0A6A3MTH4</accession>
<dbReference type="EMBL" id="QXFU01000385">
    <property type="protein sequence ID" value="KAE9034938.1"/>
    <property type="molecule type" value="Genomic_DNA"/>
</dbReference>
<reference evidence="3 4" key="1">
    <citation type="submission" date="2018-09" db="EMBL/GenBank/DDBJ databases">
        <title>Genomic investigation of the strawberry pathogen Phytophthora fragariae indicates pathogenicity is determined by transcriptional variation in three key races.</title>
        <authorList>
            <person name="Adams T.M."/>
            <person name="Armitage A.D."/>
            <person name="Sobczyk M.K."/>
            <person name="Bates H.J."/>
            <person name="Dunwell J.M."/>
            <person name="Nellist C.F."/>
            <person name="Harrison R.J."/>
        </authorList>
    </citation>
    <scope>NUCLEOTIDE SEQUENCE [LARGE SCALE GENOMIC DNA]</scope>
    <source>
        <strain evidence="3 4">SCRP324</strain>
    </source>
</reference>